<keyword evidence="2" id="KW-1185">Reference proteome</keyword>
<evidence type="ECO:0000313" key="2">
    <source>
        <dbReference type="Proteomes" id="UP000017548"/>
    </source>
</evidence>
<reference evidence="1 2" key="1">
    <citation type="journal article" date="2013" name="Genome Announc.">
        <title>Draft Genome Sequence of Shewanella decolorationis S12, a Dye-Degrading Bacterium Isolated from a Wastewater Treatment Plant.</title>
        <authorList>
            <person name="Xu M."/>
            <person name="Fang Y."/>
            <person name="Liu J."/>
            <person name="Chen X."/>
            <person name="Sun G."/>
            <person name="Guo J."/>
            <person name="Hua Z."/>
            <person name="Tu Q."/>
            <person name="Wu L."/>
            <person name="Zhou J."/>
            <person name="Liu X."/>
        </authorList>
    </citation>
    <scope>NUCLEOTIDE SEQUENCE [LARGE SCALE GENOMIC DNA]</scope>
    <source>
        <strain evidence="1 2">S12</strain>
    </source>
</reference>
<evidence type="ECO:0000313" key="1">
    <source>
        <dbReference type="EMBL" id="ESE40929.1"/>
    </source>
</evidence>
<organism evidence="1 2">
    <name type="scientific">Shewanella decolorationis S12</name>
    <dbReference type="NCBI Taxonomy" id="1353536"/>
    <lineage>
        <taxon>Bacteria</taxon>
        <taxon>Pseudomonadati</taxon>
        <taxon>Pseudomonadota</taxon>
        <taxon>Gammaproteobacteria</taxon>
        <taxon>Alteromonadales</taxon>
        <taxon>Shewanellaceae</taxon>
        <taxon>Shewanella</taxon>
    </lineage>
</organism>
<gene>
    <name evidence="1" type="ORF">SHD_2486</name>
</gene>
<dbReference type="InterPro" id="IPR029074">
    <property type="entry name" value="Imm49"/>
</dbReference>
<dbReference type="RefSeq" id="WP_023267469.1">
    <property type="nucleotide sequence ID" value="NZ_AXZL01000068.1"/>
</dbReference>
<dbReference type="Pfam" id="PF15575">
    <property type="entry name" value="Imm49"/>
    <property type="match status" value="1"/>
</dbReference>
<proteinExistence type="predicted"/>
<accession>A0ABN0PLV6</accession>
<protein>
    <submittedName>
        <fullName evidence="1">Uncharacterized protein</fullName>
    </submittedName>
</protein>
<dbReference type="Proteomes" id="UP000017548">
    <property type="component" value="Unassembled WGS sequence"/>
</dbReference>
<comment type="caution">
    <text evidence="1">The sequence shown here is derived from an EMBL/GenBank/DDBJ whole genome shotgun (WGS) entry which is preliminary data.</text>
</comment>
<name>A0ABN0PLV6_9GAMM</name>
<sequence>MAKICFETGIDRLNWTVDTRIDDALEFILTNTGSRQGCLLALKSHYYAKSLLSWFKDGDLEQLRQHAYTSAKLYRLYTQRVCSEWQGAFCHFMALISDHEPLINWHSQFISPLYRVTGGKAVRNRVGCPEYHAFQAILALQGKWDLLGERAEYILANPPGKKMAKYQIDQEFYLALAKGDVPAMEQVLNNLTGPKAKVRNFDGALGLTEHLMSLFGFIYAKMAWRAGYQVQVDSPYLPMEWLPISPLVTYRDEYNFLADFDIFQPFTNEMAPYSPVSEVDKRVDITVGSSPFV</sequence>
<dbReference type="EMBL" id="AXZL01000068">
    <property type="protein sequence ID" value="ESE40929.1"/>
    <property type="molecule type" value="Genomic_DNA"/>
</dbReference>